<keyword evidence="5 10" id="KW-0378">Hydrolase</keyword>
<dbReference type="GO" id="GO:0005576">
    <property type="term" value="C:extracellular region"/>
    <property type="evidence" value="ECO:0007669"/>
    <property type="project" value="UniProtKB-SubCell"/>
</dbReference>
<feature type="signal peptide" evidence="8">
    <location>
        <begin position="1"/>
        <end position="27"/>
    </location>
</feature>
<evidence type="ECO:0000256" key="3">
    <source>
        <dbReference type="ARBA" id="ARBA00022525"/>
    </source>
</evidence>
<dbReference type="EMBL" id="MNCJ02000331">
    <property type="protein sequence ID" value="KAF5760934.1"/>
    <property type="molecule type" value="Genomic_DNA"/>
</dbReference>
<evidence type="ECO:0000256" key="1">
    <source>
        <dbReference type="ARBA" id="ARBA00004613"/>
    </source>
</evidence>
<dbReference type="Gene3D" id="3.40.50.1110">
    <property type="entry name" value="SGNH hydrolase"/>
    <property type="match status" value="1"/>
</dbReference>
<comment type="similarity">
    <text evidence="2">Belongs to the 'GDSL' lipolytic enzyme family.</text>
</comment>
<keyword evidence="7" id="KW-0443">Lipid metabolism</keyword>
<dbReference type="Pfam" id="PF00657">
    <property type="entry name" value="Lipase_GDSL"/>
    <property type="match status" value="1"/>
</dbReference>
<feature type="chain" id="PRO_5041082250" evidence="8">
    <location>
        <begin position="28"/>
        <end position="353"/>
    </location>
</feature>
<comment type="subcellular location">
    <subcellularLocation>
        <location evidence="1">Secreted</location>
    </subcellularLocation>
</comment>
<name>A0A251SIL2_HELAN</name>
<keyword evidence="4 8" id="KW-0732">Signal</keyword>
<dbReference type="GO" id="GO:0004806">
    <property type="term" value="F:triacylglycerol lipase activity"/>
    <property type="evidence" value="ECO:0007669"/>
    <property type="project" value="UniProtKB-EC"/>
</dbReference>
<evidence type="ECO:0000256" key="4">
    <source>
        <dbReference type="ARBA" id="ARBA00022729"/>
    </source>
</evidence>
<reference evidence="9" key="3">
    <citation type="submission" date="2020-06" db="EMBL/GenBank/DDBJ databases">
        <title>Helianthus annuus Genome sequencing and assembly Release 2.</title>
        <authorList>
            <person name="Gouzy J."/>
            <person name="Langlade N."/>
            <person name="Munos S."/>
        </authorList>
    </citation>
    <scope>NUCLEOTIDE SEQUENCE</scope>
    <source>
        <tissue evidence="9">Leaves</tissue>
    </source>
</reference>
<evidence type="ECO:0000313" key="9">
    <source>
        <dbReference type="EMBL" id="KAF5760934.1"/>
    </source>
</evidence>
<evidence type="ECO:0000256" key="7">
    <source>
        <dbReference type="ARBA" id="ARBA00023098"/>
    </source>
</evidence>
<dbReference type="InParanoid" id="A0A251SIL2"/>
<evidence type="ECO:0000256" key="8">
    <source>
        <dbReference type="SAM" id="SignalP"/>
    </source>
</evidence>
<dbReference type="InterPro" id="IPR001087">
    <property type="entry name" value="GDSL"/>
</dbReference>
<dbReference type="InterPro" id="IPR051238">
    <property type="entry name" value="GDSL_esterase/lipase"/>
</dbReference>
<dbReference type="SUPFAM" id="SSF52266">
    <property type="entry name" value="SGNH hydrolase"/>
    <property type="match status" value="1"/>
</dbReference>
<reference evidence="9 11" key="1">
    <citation type="journal article" date="2017" name="Nature">
        <title>The sunflower genome provides insights into oil metabolism, flowering and Asterid evolution.</title>
        <authorList>
            <person name="Badouin H."/>
            <person name="Gouzy J."/>
            <person name="Grassa C.J."/>
            <person name="Murat F."/>
            <person name="Staton S.E."/>
            <person name="Cottret L."/>
            <person name="Lelandais-Briere C."/>
            <person name="Owens G.L."/>
            <person name="Carrere S."/>
            <person name="Mayjonade B."/>
            <person name="Legrand L."/>
            <person name="Gill N."/>
            <person name="Kane N.C."/>
            <person name="Bowers J.E."/>
            <person name="Hubner S."/>
            <person name="Bellec A."/>
            <person name="Berard A."/>
            <person name="Berges H."/>
            <person name="Blanchet N."/>
            <person name="Boniface M.C."/>
            <person name="Brunel D."/>
            <person name="Catrice O."/>
            <person name="Chaidir N."/>
            <person name="Claudel C."/>
            <person name="Donnadieu C."/>
            <person name="Faraut T."/>
            <person name="Fievet G."/>
            <person name="Helmstetter N."/>
            <person name="King M."/>
            <person name="Knapp S.J."/>
            <person name="Lai Z."/>
            <person name="Le Paslier M.C."/>
            <person name="Lippi Y."/>
            <person name="Lorenzon L."/>
            <person name="Mandel J.R."/>
            <person name="Marage G."/>
            <person name="Marchand G."/>
            <person name="Marquand E."/>
            <person name="Bret-Mestries E."/>
            <person name="Morien E."/>
            <person name="Nambeesan S."/>
            <person name="Nguyen T."/>
            <person name="Pegot-Espagnet P."/>
            <person name="Pouilly N."/>
            <person name="Raftis F."/>
            <person name="Sallet E."/>
            <person name="Schiex T."/>
            <person name="Thomas J."/>
            <person name="Vandecasteele C."/>
            <person name="Vares D."/>
            <person name="Vear F."/>
            <person name="Vautrin S."/>
            <person name="Crespi M."/>
            <person name="Mangin B."/>
            <person name="Burke J.M."/>
            <person name="Salse J."/>
            <person name="Munos S."/>
            <person name="Vincourt P."/>
            <person name="Rieseberg L.H."/>
            <person name="Langlade N.B."/>
        </authorList>
    </citation>
    <scope>NUCLEOTIDE SEQUENCE [LARGE SCALE GENOMIC DNA]</scope>
    <source>
        <strain evidence="11">cv. SF193</strain>
        <tissue evidence="9">Leaves</tissue>
    </source>
</reference>
<keyword evidence="3" id="KW-0964">Secreted</keyword>
<dbReference type="Gramene" id="mRNA:HanXRQr2_Chr16g0759221">
    <property type="protein sequence ID" value="mRNA:HanXRQr2_Chr16g0759221"/>
    <property type="gene ID" value="HanXRQr2_Chr16g0759221"/>
</dbReference>
<evidence type="ECO:0000256" key="5">
    <source>
        <dbReference type="ARBA" id="ARBA00022801"/>
    </source>
</evidence>
<proteinExistence type="inferred from homology"/>
<dbReference type="AlphaFoldDB" id="A0A251SIL2"/>
<dbReference type="CDD" id="cd01837">
    <property type="entry name" value="SGNH_plant_lipase_like"/>
    <property type="match status" value="1"/>
</dbReference>
<dbReference type="PANTHER" id="PTHR45650">
    <property type="entry name" value="GDSL-LIKE LIPASE/ACYLHYDROLASE-RELATED"/>
    <property type="match status" value="1"/>
</dbReference>
<accession>A0A251SIL2</accession>
<organism evidence="10 11">
    <name type="scientific">Helianthus annuus</name>
    <name type="common">Common sunflower</name>
    <dbReference type="NCBI Taxonomy" id="4232"/>
    <lineage>
        <taxon>Eukaryota</taxon>
        <taxon>Viridiplantae</taxon>
        <taxon>Streptophyta</taxon>
        <taxon>Embryophyta</taxon>
        <taxon>Tracheophyta</taxon>
        <taxon>Spermatophyta</taxon>
        <taxon>Magnoliopsida</taxon>
        <taxon>eudicotyledons</taxon>
        <taxon>Gunneridae</taxon>
        <taxon>Pentapetalae</taxon>
        <taxon>asterids</taxon>
        <taxon>campanulids</taxon>
        <taxon>Asterales</taxon>
        <taxon>Asteraceae</taxon>
        <taxon>Asteroideae</taxon>
        <taxon>Heliantheae alliance</taxon>
        <taxon>Heliantheae</taxon>
        <taxon>Helianthus</taxon>
    </lineage>
</organism>
<dbReference type="InterPro" id="IPR035669">
    <property type="entry name" value="SGNH_plant_lipase-like"/>
</dbReference>
<dbReference type="InterPro" id="IPR036514">
    <property type="entry name" value="SGNH_hydro_sf"/>
</dbReference>
<dbReference type="EMBL" id="CM007903">
    <property type="protein sequence ID" value="OTF98686.1"/>
    <property type="molecule type" value="Genomic_DNA"/>
</dbReference>
<dbReference type="OMA" id="LDAGCCE"/>
<keyword evidence="11" id="KW-1185">Reference proteome</keyword>
<dbReference type="OrthoDB" id="1683520at2759"/>
<evidence type="ECO:0000256" key="2">
    <source>
        <dbReference type="ARBA" id="ARBA00008668"/>
    </source>
</evidence>
<dbReference type="GO" id="GO:0016042">
    <property type="term" value="P:lipid catabolic process"/>
    <property type="evidence" value="ECO:0007669"/>
    <property type="project" value="UniProtKB-KW"/>
</dbReference>
<keyword evidence="6" id="KW-0442">Lipid degradation</keyword>
<protein>
    <submittedName>
        <fullName evidence="10">Putative SGNH hydrolase-type esterase domain-containing protein</fullName>
    </submittedName>
    <submittedName>
        <fullName evidence="9">Triacylglycerol lipase</fullName>
        <ecNumber evidence="9">3.1.1.3</ecNumber>
    </submittedName>
</protein>
<gene>
    <name evidence="10" type="ORF">HannXRQ_Chr14g0448351</name>
    <name evidence="9" type="ORF">HanXRQr2_Chr16g0759221</name>
</gene>
<evidence type="ECO:0000313" key="11">
    <source>
        <dbReference type="Proteomes" id="UP000215914"/>
    </source>
</evidence>
<reference evidence="10" key="2">
    <citation type="submission" date="2017-02" db="EMBL/GenBank/DDBJ databases">
        <title>Sunflower complete genome.</title>
        <authorList>
            <person name="Langlade N."/>
            <person name="Munos S."/>
        </authorList>
    </citation>
    <scope>NUCLEOTIDE SEQUENCE [LARGE SCALE GENOMIC DNA]</scope>
    <source>
        <tissue evidence="10">Leaves</tissue>
    </source>
</reference>
<dbReference type="Proteomes" id="UP000215914">
    <property type="component" value="Chromosome 14"/>
</dbReference>
<evidence type="ECO:0000313" key="10">
    <source>
        <dbReference type="EMBL" id="OTF98686.1"/>
    </source>
</evidence>
<dbReference type="PANTHER" id="PTHR45650:SF9">
    <property type="entry name" value="SGNH HYDROLASE-TYPE ESTERASE DOMAIN-CONTAINING PROTEIN"/>
    <property type="match status" value="1"/>
</dbReference>
<sequence>MACDFGRLLSVCIFILLSHLRTPIVSSKPRVPCYFIFGDSWVDNGNNNKLKTKCKVNYPPYGIDFPEGDTGRFSNGRTSADIIGQLLGFNKFIPSYATARNKDFKRGVNYGSGCAGIRKESGRHLGDRIFMNRQLRHHKSIVSKLTQSKKNRSLLKKCVYIVNIGSNDYLNNFFLHDIYNTSNKYTKDQYAKVLMRQFSKQLRTLYRLGGRKIVVFGLAEMGCTPALMYKFGTNGKPCVASINDAVRLFNDRLTSLVDELNKKNSDARFTFINLASILSPLGDVPLLSAPCCRIRKDWQCVPSSAPCPLRNLSIFFDGIHQTEICNILVARRSYNASSRTDAYPYDIRHLAEL</sequence>
<dbReference type="EC" id="3.1.1.3" evidence="9"/>
<evidence type="ECO:0000256" key="6">
    <source>
        <dbReference type="ARBA" id="ARBA00022963"/>
    </source>
</evidence>